<dbReference type="HAMAP" id="MF_00299">
    <property type="entry name" value="KptA"/>
    <property type="match status" value="1"/>
</dbReference>
<organism evidence="6 7">
    <name type="scientific">Paenibacillus glycanilyticus</name>
    <dbReference type="NCBI Taxonomy" id="126569"/>
    <lineage>
        <taxon>Bacteria</taxon>
        <taxon>Bacillati</taxon>
        <taxon>Bacillota</taxon>
        <taxon>Bacilli</taxon>
        <taxon>Bacillales</taxon>
        <taxon>Paenibacillaceae</taxon>
        <taxon>Paenibacillus</taxon>
    </lineage>
</organism>
<dbReference type="InterPro" id="IPR022928">
    <property type="entry name" value="RNA_2'-PTrans_KptA"/>
</dbReference>
<sequence>MKAMLNPAMEQSISKLMTKILRHTPAQFGVSLNPEDGSCPIDVLLEAIQAQPKWAGITTEDIEQVVRNSEKQRFAIEGGRIRARYGHSHDRVQYTAGHPPAVLYHGTNKNALPSILLKGLEPMNRQYVHLSEGTGFATLAGSRRGELVILKIDTSRVKEAGIVFYYAGNEVWLADRVPADCCSVAELEKEE</sequence>
<evidence type="ECO:0000313" key="7">
    <source>
        <dbReference type="Proteomes" id="UP001157114"/>
    </source>
</evidence>
<dbReference type="PANTHER" id="PTHR12684:SF2">
    <property type="entry name" value="TRNA 2'-PHOSPHOTRANSFERASE 1"/>
    <property type="match status" value="1"/>
</dbReference>
<comment type="similarity">
    <text evidence="1 5">Belongs to the KptA/TPT1 family.</text>
</comment>
<proteinExistence type="inferred from homology"/>
<dbReference type="InterPro" id="IPR042081">
    <property type="entry name" value="RNA_2'-PTrans_C"/>
</dbReference>
<protein>
    <recommendedName>
        <fullName evidence="5">Probable RNA 2'-phosphotransferase</fullName>
        <ecNumber evidence="5">2.7.1.-</ecNumber>
    </recommendedName>
</protein>
<evidence type="ECO:0000256" key="4">
    <source>
        <dbReference type="ARBA" id="ARBA00025212"/>
    </source>
</evidence>
<dbReference type="EMBL" id="BSSQ01000006">
    <property type="protein sequence ID" value="GLX67256.1"/>
    <property type="molecule type" value="Genomic_DNA"/>
</dbReference>
<accession>A0ABQ6GD68</accession>
<dbReference type="EC" id="2.7.1.-" evidence="5"/>
<evidence type="ECO:0000256" key="2">
    <source>
        <dbReference type="ARBA" id="ARBA00022679"/>
    </source>
</evidence>
<comment type="caution">
    <text evidence="6">The sequence shown here is derived from an EMBL/GenBank/DDBJ whole genome shotgun (WGS) entry which is preliminary data.</text>
</comment>
<dbReference type="Pfam" id="PF01885">
    <property type="entry name" value="PTS_2-RNA"/>
    <property type="match status" value="1"/>
</dbReference>
<evidence type="ECO:0000256" key="5">
    <source>
        <dbReference type="HAMAP-Rule" id="MF_00299"/>
    </source>
</evidence>
<keyword evidence="2 5" id="KW-0808">Transferase</keyword>
<name>A0ABQ6GD68_9BACL</name>
<evidence type="ECO:0000256" key="1">
    <source>
        <dbReference type="ARBA" id="ARBA00009836"/>
    </source>
</evidence>
<keyword evidence="7" id="KW-1185">Reference proteome</keyword>
<dbReference type="SUPFAM" id="SSF56399">
    <property type="entry name" value="ADP-ribosylation"/>
    <property type="match status" value="1"/>
</dbReference>
<comment type="function">
    <text evidence="4 5">Removes the 2'-phosphate from RNA via an intermediate in which the phosphate is ADP-ribosylated by NAD followed by a presumed transesterification to release the RNA and generate ADP-ribose 1''-2''-cyclic phosphate (APPR&gt;P). May function as an ADP-ribosylase.</text>
</comment>
<evidence type="ECO:0000313" key="6">
    <source>
        <dbReference type="EMBL" id="GLX67256.1"/>
    </source>
</evidence>
<dbReference type="Gene3D" id="3.20.170.30">
    <property type="match status" value="1"/>
</dbReference>
<keyword evidence="3 5" id="KW-0520">NAD</keyword>
<dbReference type="InterPro" id="IPR002745">
    <property type="entry name" value="Ptrans_KptA/Tpt1"/>
</dbReference>
<evidence type="ECO:0000256" key="3">
    <source>
        <dbReference type="ARBA" id="ARBA00023027"/>
    </source>
</evidence>
<dbReference type="Proteomes" id="UP001157114">
    <property type="component" value="Unassembled WGS sequence"/>
</dbReference>
<dbReference type="Gene3D" id="1.10.10.970">
    <property type="entry name" value="RNA 2'-phosphotransferase, Tpt1/KptA family, N-terminal domain"/>
    <property type="match status" value="1"/>
</dbReference>
<dbReference type="InterPro" id="IPR042080">
    <property type="entry name" value="RNA_2'-PTrans_N"/>
</dbReference>
<dbReference type="PANTHER" id="PTHR12684">
    <property type="entry name" value="PUTATIVE PHOSPHOTRANSFERASE"/>
    <property type="match status" value="1"/>
</dbReference>
<reference evidence="6 7" key="1">
    <citation type="submission" date="2023-03" db="EMBL/GenBank/DDBJ databases">
        <title>Draft genome sequence of the bacteria which degrade cell wall of Tricholomamatutake.</title>
        <authorList>
            <person name="Konishi Y."/>
            <person name="Fukuta Y."/>
            <person name="Shirasaka N."/>
        </authorList>
    </citation>
    <scope>NUCLEOTIDE SEQUENCE [LARGE SCALE GENOMIC DNA]</scope>
    <source>
        <strain evidence="7">mu1</strain>
    </source>
</reference>
<gene>
    <name evidence="5 6" type="primary">kptA</name>
    <name evidence="6" type="ORF">MU1_16010</name>
</gene>